<organism evidence="2 3">
    <name type="scientific">Paspalum notatum var. saurae</name>
    <dbReference type="NCBI Taxonomy" id="547442"/>
    <lineage>
        <taxon>Eukaryota</taxon>
        <taxon>Viridiplantae</taxon>
        <taxon>Streptophyta</taxon>
        <taxon>Embryophyta</taxon>
        <taxon>Tracheophyta</taxon>
        <taxon>Spermatophyta</taxon>
        <taxon>Magnoliopsida</taxon>
        <taxon>Liliopsida</taxon>
        <taxon>Poales</taxon>
        <taxon>Poaceae</taxon>
        <taxon>PACMAD clade</taxon>
        <taxon>Panicoideae</taxon>
        <taxon>Andropogonodae</taxon>
        <taxon>Paspaleae</taxon>
        <taxon>Paspalinae</taxon>
        <taxon>Paspalum</taxon>
    </lineage>
</organism>
<protein>
    <submittedName>
        <fullName evidence="2">Uncharacterized protein</fullName>
    </submittedName>
</protein>
<feature type="region of interest" description="Disordered" evidence="1">
    <location>
        <begin position="128"/>
        <end position="148"/>
    </location>
</feature>
<evidence type="ECO:0000256" key="1">
    <source>
        <dbReference type="SAM" id="MobiDB-lite"/>
    </source>
</evidence>
<evidence type="ECO:0000313" key="2">
    <source>
        <dbReference type="EMBL" id="WVZ57807.1"/>
    </source>
</evidence>
<dbReference type="Proteomes" id="UP001341281">
    <property type="component" value="Chromosome 02"/>
</dbReference>
<feature type="region of interest" description="Disordered" evidence="1">
    <location>
        <begin position="45"/>
        <end position="72"/>
    </location>
</feature>
<keyword evidence="3" id="KW-1185">Reference proteome</keyword>
<gene>
    <name evidence="2" type="ORF">U9M48_008149</name>
</gene>
<reference evidence="2 3" key="1">
    <citation type="submission" date="2024-02" db="EMBL/GenBank/DDBJ databases">
        <title>High-quality chromosome-scale genome assembly of Pensacola bahiagrass (Paspalum notatum Flugge var. saurae).</title>
        <authorList>
            <person name="Vega J.M."/>
            <person name="Podio M."/>
            <person name="Orjuela J."/>
            <person name="Siena L.A."/>
            <person name="Pessino S.C."/>
            <person name="Combes M.C."/>
            <person name="Mariac C."/>
            <person name="Albertini E."/>
            <person name="Pupilli F."/>
            <person name="Ortiz J.P.A."/>
            <person name="Leblanc O."/>
        </authorList>
    </citation>
    <scope>NUCLEOTIDE SEQUENCE [LARGE SCALE GENOMIC DNA]</scope>
    <source>
        <strain evidence="2">R1</strain>
        <tissue evidence="2">Leaf</tissue>
    </source>
</reference>
<evidence type="ECO:0000313" key="3">
    <source>
        <dbReference type="Proteomes" id="UP001341281"/>
    </source>
</evidence>
<accession>A0AAQ3WCQ2</accession>
<dbReference type="AlphaFoldDB" id="A0AAQ3WCQ2"/>
<feature type="compositionally biased region" description="Low complexity" evidence="1">
    <location>
        <begin position="45"/>
        <end position="60"/>
    </location>
</feature>
<name>A0AAQ3WCQ2_PASNO</name>
<proteinExistence type="predicted"/>
<sequence>MFSPSPPPAGGARIRPPACRLPRRSLLARGFKALRLRRQQRLLLASSPASSARGSAAASSMGVTPRHRRLPRTWHNRYSTGAFAAAGHGDGALLLRPLGTTPPPPTPAMVASSPPRLRLVLQARHRLSSGSGTTREPLAVVRDGRERG</sequence>
<dbReference type="EMBL" id="CP144746">
    <property type="protein sequence ID" value="WVZ57807.1"/>
    <property type="molecule type" value="Genomic_DNA"/>
</dbReference>